<dbReference type="CDD" id="cd16914">
    <property type="entry name" value="EcfT"/>
    <property type="match status" value="1"/>
</dbReference>
<dbReference type="GO" id="GO:0043190">
    <property type="term" value="C:ATP-binding cassette (ABC) transporter complex"/>
    <property type="evidence" value="ECO:0007669"/>
    <property type="project" value="InterPro"/>
</dbReference>
<dbReference type="NCBIfam" id="TIGR02454">
    <property type="entry name" value="ECF_T_CbiQ"/>
    <property type="match status" value="1"/>
</dbReference>
<evidence type="ECO:0000313" key="7">
    <source>
        <dbReference type="EMBL" id="SHH19381.1"/>
    </source>
</evidence>
<dbReference type="InterPro" id="IPR003339">
    <property type="entry name" value="ABC/ECF_trnsptr_transmembrane"/>
</dbReference>
<dbReference type="Proteomes" id="UP000243255">
    <property type="component" value="Unassembled WGS sequence"/>
</dbReference>
<keyword evidence="4 6" id="KW-1133">Transmembrane helix</keyword>
<feature type="transmembrane region" description="Helical" evidence="6">
    <location>
        <begin position="12"/>
        <end position="32"/>
    </location>
</feature>
<dbReference type="RefSeq" id="WP_073126784.1">
    <property type="nucleotide sequence ID" value="NZ_BAABCH010000025.1"/>
</dbReference>
<dbReference type="STRING" id="1121321.SAMN04488530_12530"/>
<dbReference type="GO" id="GO:0006824">
    <property type="term" value="P:cobalt ion transport"/>
    <property type="evidence" value="ECO:0007669"/>
    <property type="project" value="InterPro"/>
</dbReference>
<evidence type="ECO:0000256" key="1">
    <source>
        <dbReference type="ARBA" id="ARBA00004651"/>
    </source>
</evidence>
<evidence type="ECO:0000256" key="6">
    <source>
        <dbReference type="SAM" id="Phobius"/>
    </source>
</evidence>
<reference evidence="8" key="1">
    <citation type="submission" date="2016-11" db="EMBL/GenBank/DDBJ databases">
        <authorList>
            <person name="Varghese N."/>
            <person name="Submissions S."/>
        </authorList>
    </citation>
    <scope>NUCLEOTIDE SEQUENCE [LARGE SCALE GENOMIC DNA]</scope>
    <source>
        <strain evidence="8">DSM 2635</strain>
    </source>
</reference>
<evidence type="ECO:0000256" key="3">
    <source>
        <dbReference type="ARBA" id="ARBA00022692"/>
    </source>
</evidence>
<dbReference type="EMBL" id="FQWX01000025">
    <property type="protein sequence ID" value="SHH19381.1"/>
    <property type="molecule type" value="Genomic_DNA"/>
</dbReference>
<sequence>MLLIDKYAYTNRLRNLSPGIKASIGAIFLIASMLFKNLYILIGNILFMSFIIVVVAKIDFKSYINILKIPMYFLLMGVGMNLLNISVDGKELLYGCKFFSFYIGISRISIDTSIHILFRAISCLTCVYFFMLTTPFNQLIFLLKKLHLPDNLIEVTMLIYRFIFILLEEVSDIKKSQELRFGYVNLKTSYKSLGILVNLLYRRIMKRYDDMCVSLDIKLYDGKFHIIGDEHV</sequence>
<feature type="transmembrane region" description="Helical" evidence="6">
    <location>
        <begin position="38"/>
        <end position="57"/>
    </location>
</feature>
<accession>A0A1M5QZM8</accession>
<protein>
    <submittedName>
        <fullName evidence="7">Cobalt/nickel transport system permease protein</fullName>
    </submittedName>
</protein>
<dbReference type="OrthoDB" id="9815246at2"/>
<keyword evidence="3 6" id="KW-0812">Transmembrane</keyword>
<evidence type="ECO:0000256" key="5">
    <source>
        <dbReference type="ARBA" id="ARBA00023136"/>
    </source>
</evidence>
<dbReference type="InterPro" id="IPR052770">
    <property type="entry name" value="Cobalt_transport_CbiQ"/>
</dbReference>
<organism evidence="7 8">
    <name type="scientific">Asaccharospora irregularis DSM 2635</name>
    <dbReference type="NCBI Taxonomy" id="1121321"/>
    <lineage>
        <taxon>Bacteria</taxon>
        <taxon>Bacillati</taxon>
        <taxon>Bacillota</taxon>
        <taxon>Clostridia</taxon>
        <taxon>Peptostreptococcales</taxon>
        <taxon>Peptostreptococcaceae</taxon>
        <taxon>Asaccharospora</taxon>
    </lineage>
</organism>
<dbReference type="InterPro" id="IPR012809">
    <property type="entry name" value="ECF_CbiQ"/>
</dbReference>
<dbReference type="AlphaFoldDB" id="A0A1M5QZM8"/>
<dbReference type="PANTHER" id="PTHR43723:SF1">
    <property type="entry name" value="COBALT TRANSPORT PROTEIN CBIQ"/>
    <property type="match status" value="1"/>
</dbReference>
<keyword evidence="8" id="KW-1185">Reference proteome</keyword>
<gene>
    <name evidence="7" type="ORF">SAMN04488530_12530</name>
</gene>
<keyword evidence="5 6" id="KW-0472">Membrane</keyword>
<proteinExistence type="predicted"/>
<comment type="subcellular location">
    <subcellularLocation>
        <location evidence="1">Cell membrane</location>
        <topology evidence="1">Multi-pass membrane protein</topology>
    </subcellularLocation>
</comment>
<name>A0A1M5QZM8_9FIRM</name>
<dbReference type="Pfam" id="PF02361">
    <property type="entry name" value="CbiQ"/>
    <property type="match status" value="1"/>
</dbReference>
<dbReference type="PANTHER" id="PTHR43723">
    <property type="entry name" value="COBALT TRANSPORT PROTEIN CBIQ"/>
    <property type="match status" value="1"/>
</dbReference>
<evidence type="ECO:0000256" key="4">
    <source>
        <dbReference type="ARBA" id="ARBA00022989"/>
    </source>
</evidence>
<evidence type="ECO:0000256" key="2">
    <source>
        <dbReference type="ARBA" id="ARBA00022475"/>
    </source>
</evidence>
<feature type="transmembrane region" description="Helical" evidence="6">
    <location>
        <begin position="117"/>
        <end position="140"/>
    </location>
</feature>
<feature type="transmembrane region" description="Helical" evidence="6">
    <location>
        <begin position="69"/>
        <end position="86"/>
    </location>
</feature>
<evidence type="ECO:0000313" key="8">
    <source>
        <dbReference type="Proteomes" id="UP000243255"/>
    </source>
</evidence>
<keyword evidence="2" id="KW-1003">Cell membrane</keyword>